<reference evidence="1 2" key="1">
    <citation type="submission" date="2018-09" db="EMBL/GenBank/DDBJ databases">
        <title>The draft genome of Acinetobacter sp. strains.</title>
        <authorList>
            <person name="Qin J."/>
            <person name="Feng Y."/>
            <person name="Zong Z."/>
        </authorList>
    </citation>
    <scope>NUCLEOTIDE SEQUENCE [LARGE SCALE GENOMIC DNA]</scope>
    <source>
        <strain evidence="1 2">WCHAc060001</strain>
    </source>
</reference>
<organism evidence="1 2">
    <name type="scientific">Acinetobacter cumulans</name>
    <dbReference type="NCBI Taxonomy" id="2136182"/>
    <lineage>
        <taxon>Bacteria</taxon>
        <taxon>Pseudomonadati</taxon>
        <taxon>Pseudomonadota</taxon>
        <taxon>Gammaproteobacteria</taxon>
        <taxon>Moraxellales</taxon>
        <taxon>Moraxellaceae</taxon>
        <taxon>Acinetobacter</taxon>
    </lineage>
</organism>
<accession>A0ABX9U237</accession>
<protein>
    <submittedName>
        <fullName evidence="1">Uncharacterized protein</fullName>
    </submittedName>
</protein>
<comment type="caution">
    <text evidence="1">The sequence shown here is derived from an EMBL/GenBank/DDBJ whole genome shotgun (WGS) entry which is preliminary data.</text>
</comment>
<dbReference type="RefSeq" id="WP_121533515.1">
    <property type="nucleotide sequence ID" value="NZ_RCHE01000073.1"/>
</dbReference>
<sequence>MAKSVYVSIFGLSLSTINDLKNIIYNKFSSQFDICWTPISDDRLQILLINDDFSDIDYVEKINKSNVKILKLKKNEKLSGELVNNTLYLPINSSQILNEWISNALGDIHETYYNNENSCNIFPENVDISNTIKYQILTSAFLQVTQEYSGISHFVIENNDKIIACFDLKNREFYQHPELTSITGQDLSIVPANLNIIVKFKKNFQYKELNTGIWQFIWDHSPSDLPEYYGAYRLRHWPQPELDQQRHVVLKISAYFSRGCTVQYIEQKTSINATLINRYLFACHIAQIVEEIPEKDSLGQITTPLEIQEVSKVRGFFNSLRKKLGL</sequence>
<evidence type="ECO:0000313" key="2">
    <source>
        <dbReference type="Proteomes" id="UP000273105"/>
    </source>
</evidence>
<name>A0ABX9U237_9GAMM</name>
<gene>
    <name evidence="1" type="ORF">D9K79_17435</name>
</gene>
<proteinExistence type="predicted"/>
<dbReference type="EMBL" id="RCHE01000073">
    <property type="protein sequence ID" value="RLL36944.1"/>
    <property type="molecule type" value="Genomic_DNA"/>
</dbReference>
<keyword evidence="2" id="KW-1185">Reference proteome</keyword>
<evidence type="ECO:0000313" key="1">
    <source>
        <dbReference type="EMBL" id="RLL36944.1"/>
    </source>
</evidence>
<dbReference type="Proteomes" id="UP000273105">
    <property type="component" value="Unassembled WGS sequence"/>
</dbReference>